<dbReference type="PANTHER" id="PTHR19862">
    <property type="entry name" value="WD REPEAT-CONTAINING PROTEIN 48"/>
    <property type="match status" value="1"/>
</dbReference>
<keyword evidence="1" id="KW-0853">WD repeat</keyword>
<feature type="compositionally biased region" description="Low complexity" evidence="2">
    <location>
        <begin position="9"/>
        <end position="22"/>
    </location>
</feature>
<dbReference type="PROSITE" id="PS50294">
    <property type="entry name" value="WD_REPEATS_REGION"/>
    <property type="match status" value="1"/>
</dbReference>
<dbReference type="InterPro" id="IPR001680">
    <property type="entry name" value="WD40_rpt"/>
</dbReference>
<dbReference type="PANTHER" id="PTHR19862:SF14">
    <property type="entry name" value="WD REPEAT-CONTAINING PROTEIN 48"/>
    <property type="match status" value="1"/>
</dbReference>
<dbReference type="SMART" id="SM00320">
    <property type="entry name" value="WD40"/>
    <property type="match status" value="1"/>
</dbReference>
<organism evidence="3 4">
    <name type="scientific">Gossypium laxum</name>
    <dbReference type="NCBI Taxonomy" id="34288"/>
    <lineage>
        <taxon>Eukaryota</taxon>
        <taxon>Viridiplantae</taxon>
        <taxon>Streptophyta</taxon>
        <taxon>Embryophyta</taxon>
        <taxon>Tracheophyta</taxon>
        <taxon>Spermatophyta</taxon>
        <taxon>Magnoliopsida</taxon>
        <taxon>eudicotyledons</taxon>
        <taxon>Gunneridae</taxon>
        <taxon>Pentapetalae</taxon>
        <taxon>rosids</taxon>
        <taxon>malvids</taxon>
        <taxon>Malvales</taxon>
        <taxon>Malvaceae</taxon>
        <taxon>Malvoideae</taxon>
        <taxon>Gossypium</taxon>
    </lineage>
</organism>
<evidence type="ECO:0000313" key="4">
    <source>
        <dbReference type="Proteomes" id="UP000593574"/>
    </source>
</evidence>
<evidence type="ECO:0000256" key="1">
    <source>
        <dbReference type="PROSITE-ProRule" id="PRU00221"/>
    </source>
</evidence>
<dbReference type="EMBL" id="JABEZV010000007">
    <property type="protein sequence ID" value="MBA0716356.1"/>
    <property type="molecule type" value="Genomic_DNA"/>
</dbReference>
<dbReference type="Proteomes" id="UP000593574">
    <property type="component" value="Unassembled WGS sequence"/>
</dbReference>
<dbReference type="GO" id="GO:0000724">
    <property type="term" value="P:double-strand break repair via homologous recombination"/>
    <property type="evidence" value="ECO:0007669"/>
    <property type="project" value="TreeGrafter"/>
</dbReference>
<dbReference type="Gene3D" id="2.130.10.10">
    <property type="entry name" value="YVTN repeat-like/Quinoprotein amine dehydrogenase"/>
    <property type="match status" value="1"/>
</dbReference>
<dbReference type="PROSITE" id="PS50082">
    <property type="entry name" value="WD_REPEATS_2"/>
    <property type="match status" value="1"/>
</dbReference>
<evidence type="ECO:0000313" key="3">
    <source>
        <dbReference type="EMBL" id="MBA0716356.1"/>
    </source>
</evidence>
<feature type="region of interest" description="Disordered" evidence="2">
    <location>
        <begin position="1"/>
        <end position="22"/>
    </location>
</feature>
<comment type="caution">
    <text evidence="3">The sequence shown here is derived from an EMBL/GenBank/DDBJ whole genome shotgun (WGS) entry which is preliminary data.</text>
</comment>
<dbReference type="SUPFAM" id="SSF50978">
    <property type="entry name" value="WD40 repeat-like"/>
    <property type="match status" value="1"/>
</dbReference>
<gene>
    <name evidence="3" type="ORF">Golax_015192</name>
</gene>
<proteinExistence type="predicted"/>
<reference evidence="3 4" key="1">
    <citation type="journal article" date="2019" name="Genome Biol. Evol.">
        <title>Insights into the evolution of the New World diploid cottons (Gossypium, subgenus Houzingenia) based on genome sequencing.</title>
        <authorList>
            <person name="Grover C.E."/>
            <person name="Arick M.A. 2nd"/>
            <person name="Thrash A."/>
            <person name="Conover J.L."/>
            <person name="Sanders W.S."/>
            <person name="Peterson D.G."/>
            <person name="Frelichowski J.E."/>
            <person name="Scheffler J.A."/>
            <person name="Scheffler B.E."/>
            <person name="Wendel J.F."/>
        </authorList>
    </citation>
    <scope>NUCLEOTIDE SEQUENCE [LARGE SCALE GENOMIC DNA]</scope>
    <source>
        <strain evidence="3">4</strain>
        <tissue evidence="3">Leaf</tissue>
    </source>
</reference>
<evidence type="ECO:0000256" key="2">
    <source>
        <dbReference type="SAM" id="MobiDB-lite"/>
    </source>
</evidence>
<dbReference type="AlphaFoldDB" id="A0A7J8ZX19"/>
<keyword evidence="4" id="KW-1185">Reference proteome</keyword>
<dbReference type="InterPro" id="IPR015943">
    <property type="entry name" value="WD40/YVTN_repeat-like_dom_sf"/>
</dbReference>
<dbReference type="Pfam" id="PF00400">
    <property type="entry name" value="WD40"/>
    <property type="match status" value="1"/>
</dbReference>
<sequence>MNGSANLLPISSPRTISSSNSIRTHKTQCHGYVPIAVKGHKESVYALAMNGSGSLLVSGGTEKVVRVWDPRTGSKNMKLRGHADNIRALLLDSTGRLLIL</sequence>
<protein>
    <submittedName>
        <fullName evidence="3">Uncharacterized protein</fullName>
    </submittedName>
</protein>
<dbReference type="GO" id="GO:0043130">
    <property type="term" value="F:ubiquitin binding"/>
    <property type="evidence" value="ECO:0007669"/>
    <property type="project" value="TreeGrafter"/>
</dbReference>
<dbReference type="InterPro" id="IPR051246">
    <property type="entry name" value="WDR48"/>
</dbReference>
<name>A0A7J8ZX19_9ROSI</name>
<feature type="repeat" description="WD" evidence="1">
    <location>
        <begin position="37"/>
        <end position="78"/>
    </location>
</feature>
<accession>A0A7J8ZX19</accession>
<dbReference type="InterPro" id="IPR036322">
    <property type="entry name" value="WD40_repeat_dom_sf"/>
</dbReference>